<proteinExistence type="predicted"/>
<organism evidence="1 2">
    <name type="scientific">Brassica cretica</name>
    <name type="common">Mustard</name>
    <dbReference type="NCBI Taxonomy" id="69181"/>
    <lineage>
        <taxon>Eukaryota</taxon>
        <taxon>Viridiplantae</taxon>
        <taxon>Streptophyta</taxon>
        <taxon>Embryophyta</taxon>
        <taxon>Tracheophyta</taxon>
        <taxon>Spermatophyta</taxon>
        <taxon>Magnoliopsida</taxon>
        <taxon>eudicotyledons</taxon>
        <taxon>Gunneridae</taxon>
        <taxon>Pentapetalae</taxon>
        <taxon>rosids</taxon>
        <taxon>malvids</taxon>
        <taxon>Brassicales</taxon>
        <taxon>Brassicaceae</taxon>
        <taxon>Brassiceae</taxon>
        <taxon>Brassica</taxon>
    </lineage>
</organism>
<evidence type="ECO:0000313" key="1">
    <source>
        <dbReference type="EMBL" id="KAF3507061.1"/>
    </source>
</evidence>
<evidence type="ECO:0000313" key="2">
    <source>
        <dbReference type="Proteomes" id="UP000712600"/>
    </source>
</evidence>
<accession>A0A8S9NYF8</accession>
<sequence length="71" mass="8125">MTAASGTRCSPSFRGVGKTSAADFYFSREARNRSFCGKDASRCRNRDLRYSLRRCIGIFRRRPSLADLEIR</sequence>
<dbReference type="AlphaFoldDB" id="A0A8S9NYF8"/>
<gene>
    <name evidence="1" type="ORF">F2Q69_00002340</name>
</gene>
<dbReference type="EMBL" id="QGKX02001521">
    <property type="protein sequence ID" value="KAF3507061.1"/>
    <property type="molecule type" value="Genomic_DNA"/>
</dbReference>
<protein>
    <submittedName>
        <fullName evidence="1">Uncharacterized protein</fullName>
    </submittedName>
</protein>
<dbReference type="Proteomes" id="UP000712600">
    <property type="component" value="Unassembled WGS sequence"/>
</dbReference>
<reference evidence="1" key="1">
    <citation type="submission" date="2019-12" db="EMBL/GenBank/DDBJ databases">
        <title>Genome sequencing and annotation of Brassica cretica.</title>
        <authorList>
            <person name="Studholme D.J."/>
            <person name="Sarris P."/>
        </authorList>
    </citation>
    <scope>NUCLEOTIDE SEQUENCE</scope>
    <source>
        <strain evidence="1">PFS-109/04</strain>
        <tissue evidence="1">Leaf</tissue>
    </source>
</reference>
<comment type="caution">
    <text evidence="1">The sequence shown here is derived from an EMBL/GenBank/DDBJ whole genome shotgun (WGS) entry which is preliminary data.</text>
</comment>
<name>A0A8S9NYF8_BRACR</name>